<evidence type="ECO:0000256" key="1">
    <source>
        <dbReference type="ARBA" id="ARBA00023015"/>
    </source>
</evidence>
<dbReference type="GO" id="GO:0003677">
    <property type="term" value="F:DNA binding"/>
    <property type="evidence" value="ECO:0007669"/>
    <property type="project" value="UniProtKB-KW"/>
</dbReference>
<dbReference type="EMBL" id="AP019829">
    <property type="protein sequence ID" value="BBM43344.1"/>
    <property type="molecule type" value="Genomic_DNA"/>
</dbReference>
<evidence type="ECO:0000259" key="4">
    <source>
        <dbReference type="PROSITE" id="PS51118"/>
    </source>
</evidence>
<feature type="domain" description="HTH hxlR-type" evidence="4">
    <location>
        <begin position="12"/>
        <end position="111"/>
    </location>
</feature>
<sequence length="118" mass="13869">MEKIEKIEPNLCKIDDGLDTLTGKWKLPILLHIMKNGTMRFSDLTRAIPAITQKMLTKNLRELEEDDLISRFSYPTIPPKVEYSLTEHGKELELIIDALHEWGIKHREHIMKLFENKM</sequence>
<gene>
    <name evidence="5" type="primary">hxlR</name>
    <name evidence="5" type="ORF">JCM16777_1597</name>
</gene>
<dbReference type="AlphaFoldDB" id="A0A7U6LBS1"/>
<dbReference type="InterPro" id="IPR036388">
    <property type="entry name" value="WH-like_DNA-bd_sf"/>
</dbReference>
<dbReference type="Proteomes" id="UP000321943">
    <property type="component" value="Chromosome"/>
</dbReference>
<proteinExistence type="predicted"/>
<accession>A0A7U6LBS1</accession>
<dbReference type="InterPro" id="IPR036390">
    <property type="entry name" value="WH_DNA-bd_sf"/>
</dbReference>
<keyword evidence="1" id="KW-0805">Transcription regulation</keyword>
<dbReference type="PROSITE" id="PS51118">
    <property type="entry name" value="HTH_HXLR"/>
    <property type="match status" value="1"/>
</dbReference>
<dbReference type="SUPFAM" id="SSF46785">
    <property type="entry name" value="Winged helix' DNA-binding domain"/>
    <property type="match status" value="1"/>
</dbReference>
<keyword evidence="2" id="KW-0238">DNA-binding</keyword>
<evidence type="ECO:0000313" key="6">
    <source>
        <dbReference type="Proteomes" id="UP000321943"/>
    </source>
</evidence>
<dbReference type="GeneID" id="84804904"/>
<protein>
    <submittedName>
        <fullName evidence="5">HTH-type transcriptional activator HxlR</fullName>
    </submittedName>
</protein>
<dbReference type="PANTHER" id="PTHR33204">
    <property type="entry name" value="TRANSCRIPTIONAL REGULATOR, MARR FAMILY"/>
    <property type="match status" value="1"/>
</dbReference>
<dbReference type="RefSeq" id="WP_018498478.1">
    <property type="nucleotide sequence ID" value="NZ_AP019829.2"/>
</dbReference>
<evidence type="ECO:0000313" key="5">
    <source>
        <dbReference type="EMBL" id="BBM43344.1"/>
    </source>
</evidence>
<dbReference type="Gene3D" id="1.10.10.10">
    <property type="entry name" value="Winged helix-like DNA-binding domain superfamily/Winged helix DNA-binding domain"/>
    <property type="match status" value="1"/>
</dbReference>
<name>A0A7U6LBS1_9FUSO</name>
<evidence type="ECO:0000256" key="3">
    <source>
        <dbReference type="ARBA" id="ARBA00023163"/>
    </source>
</evidence>
<evidence type="ECO:0000256" key="2">
    <source>
        <dbReference type="ARBA" id="ARBA00023125"/>
    </source>
</evidence>
<keyword evidence="3" id="KW-0804">Transcription</keyword>
<organism evidence="5 6">
    <name type="scientific">Leptotrichia wadei</name>
    <dbReference type="NCBI Taxonomy" id="157687"/>
    <lineage>
        <taxon>Bacteria</taxon>
        <taxon>Fusobacteriati</taxon>
        <taxon>Fusobacteriota</taxon>
        <taxon>Fusobacteriia</taxon>
        <taxon>Fusobacteriales</taxon>
        <taxon>Leptotrichiaceae</taxon>
        <taxon>Leptotrichia</taxon>
    </lineage>
</organism>
<dbReference type="PANTHER" id="PTHR33204:SF29">
    <property type="entry name" value="TRANSCRIPTIONAL REGULATOR"/>
    <property type="match status" value="1"/>
</dbReference>
<dbReference type="KEGG" id="lwd:JCM16777_1597"/>
<reference evidence="5 6" key="1">
    <citation type="submission" date="2019-07" db="EMBL/GenBank/DDBJ databases">
        <title>Complete Genome Sequence of Leptotrichia wadei Strain JCM16777.</title>
        <authorList>
            <person name="Watanabe S."/>
            <person name="Cui L."/>
        </authorList>
    </citation>
    <scope>NUCLEOTIDE SEQUENCE [LARGE SCALE GENOMIC DNA]</scope>
    <source>
        <strain evidence="5 6">JCM16777</strain>
    </source>
</reference>
<dbReference type="Pfam" id="PF01638">
    <property type="entry name" value="HxlR"/>
    <property type="match status" value="1"/>
</dbReference>
<dbReference type="InterPro" id="IPR002577">
    <property type="entry name" value="HTH_HxlR"/>
</dbReference>